<evidence type="ECO:0000313" key="2">
    <source>
        <dbReference type="EMBL" id="TDY42326.1"/>
    </source>
</evidence>
<name>A0A4R8LGP0_9BACL</name>
<dbReference type="Proteomes" id="UP000294581">
    <property type="component" value="Unassembled WGS sequence"/>
</dbReference>
<comment type="caution">
    <text evidence="2">The sequence shown here is derived from an EMBL/GenBank/DDBJ whole genome shotgun (WGS) entry which is preliminary data.</text>
</comment>
<gene>
    <name evidence="2" type="ORF">C7445_1164</name>
</gene>
<feature type="region of interest" description="Disordered" evidence="1">
    <location>
        <begin position="66"/>
        <end position="89"/>
    </location>
</feature>
<organism evidence="2 3">
    <name type="scientific">Alicyclobacillus sacchari</name>
    <dbReference type="NCBI Taxonomy" id="392010"/>
    <lineage>
        <taxon>Bacteria</taxon>
        <taxon>Bacillati</taxon>
        <taxon>Bacillota</taxon>
        <taxon>Bacilli</taxon>
        <taxon>Bacillales</taxon>
        <taxon>Alicyclobacillaceae</taxon>
        <taxon>Alicyclobacillus</taxon>
    </lineage>
</organism>
<reference evidence="2 3" key="1">
    <citation type="submission" date="2019-03" db="EMBL/GenBank/DDBJ databases">
        <title>Genomic Encyclopedia of Type Strains, Phase IV (KMG-IV): sequencing the most valuable type-strain genomes for metagenomic binning, comparative biology and taxonomic classification.</title>
        <authorList>
            <person name="Goeker M."/>
        </authorList>
    </citation>
    <scope>NUCLEOTIDE SEQUENCE [LARGE SCALE GENOMIC DNA]</scope>
    <source>
        <strain evidence="2 3">DSM 17974</strain>
    </source>
</reference>
<dbReference type="RefSeq" id="WP_134160852.1">
    <property type="nucleotide sequence ID" value="NZ_BSUS01000001.1"/>
</dbReference>
<dbReference type="EMBL" id="SORF01000016">
    <property type="protein sequence ID" value="TDY42326.1"/>
    <property type="molecule type" value="Genomic_DNA"/>
</dbReference>
<evidence type="ECO:0000256" key="1">
    <source>
        <dbReference type="SAM" id="MobiDB-lite"/>
    </source>
</evidence>
<dbReference type="OrthoDB" id="2377022at2"/>
<dbReference type="AlphaFoldDB" id="A0A4R8LGP0"/>
<evidence type="ECO:0000313" key="3">
    <source>
        <dbReference type="Proteomes" id="UP000294581"/>
    </source>
</evidence>
<keyword evidence="3" id="KW-1185">Reference proteome</keyword>
<proteinExistence type="predicted"/>
<protein>
    <submittedName>
        <fullName evidence="2">Uncharacterized protein</fullName>
    </submittedName>
</protein>
<accession>A0A4R8LGP0</accession>
<sequence>MTNEKSGTKPDSEKKWMLERPADMNIIRIIGNVYTTVSEDEFTDAFIEWLEGKGWSFFGRTVELTDEDDDNEIPEGILPKGAFDDAETE</sequence>